<reference evidence="2" key="1">
    <citation type="journal article" date="2014" name="Front. Microbiol.">
        <title>High frequency of phylogenetically diverse reductive dehalogenase-homologous genes in deep subseafloor sedimentary metagenomes.</title>
        <authorList>
            <person name="Kawai M."/>
            <person name="Futagami T."/>
            <person name="Toyoda A."/>
            <person name="Takaki Y."/>
            <person name="Nishi S."/>
            <person name="Hori S."/>
            <person name="Arai W."/>
            <person name="Tsubouchi T."/>
            <person name="Morono Y."/>
            <person name="Uchiyama I."/>
            <person name="Ito T."/>
            <person name="Fujiyama A."/>
            <person name="Inagaki F."/>
            <person name="Takami H."/>
        </authorList>
    </citation>
    <scope>NUCLEOTIDE SEQUENCE</scope>
    <source>
        <strain evidence="2">Expedition CK06-06</strain>
    </source>
</reference>
<dbReference type="AlphaFoldDB" id="X1VVD3"/>
<accession>X1VVD3</accession>
<evidence type="ECO:0000313" key="2">
    <source>
        <dbReference type="EMBL" id="GAJ21911.1"/>
    </source>
</evidence>
<gene>
    <name evidence="2" type="ORF">S12H4_62834</name>
</gene>
<sequence>LKEQGLICPQAKLKYWHILALIYVKGQSVKDFLLTSPPLSPLRVESATSPQKERGKRF</sequence>
<feature type="non-terminal residue" evidence="2">
    <location>
        <position position="1"/>
    </location>
</feature>
<proteinExistence type="predicted"/>
<name>X1VVD3_9ZZZZ</name>
<dbReference type="EMBL" id="BARW01042370">
    <property type="protein sequence ID" value="GAJ21911.1"/>
    <property type="molecule type" value="Genomic_DNA"/>
</dbReference>
<comment type="caution">
    <text evidence="2">The sequence shown here is derived from an EMBL/GenBank/DDBJ whole genome shotgun (WGS) entry which is preliminary data.</text>
</comment>
<evidence type="ECO:0000256" key="1">
    <source>
        <dbReference type="SAM" id="MobiDB-lite"/>
    </source>
</evidence>
<organism evidence="2">
    <name type="scientific">marine sediment metagenome</name>
    <dbReference type="NCBI Taxonomy" id="412755"/>
    <lineage>
        <taxon>unclassified sequences</taxon>
        <taxon>metagenomes</taxon>
        <taxon>ecological metagenomes</taxon>
    </lineage>
</organism>
<protein>
    <submittedName>
        <fullName evidence="2">Uncharacterized protein</fullName>
    </submittedName>
</protein>
<feature type="region of interest" description="Disordered" evidence="1">
    <location>
        <begin position="36"/>
        <end position="58"/>
    </location>
</feature>